<feature type="compositionally biased region" description="Low complexity" evidence="1">
    <location>
        <begin position="59"/>
        <end position="72"/>
    </location>
</feature>
<dbReference type="Proteomes" id="UP000276215">
    <property type="component" value="Unassembled WGS sequence"/>
</dbReference>
<dbReference type="AlphaFoldDB" id="A0A3N4JSL3"/>
<feature type="compositionally biased region" description="Basic and acidic residues" evidence="1">
    <location>
        <begin position="16"/>
        <end position="25"/>
    </location>
</feature>
<protein>
    <submittedName>
        <fullName evidence="2">Uncharacterized protein</fullName>
    </submittedName>
</protein>
<keyword evidence="3" id="KW-1185">Reference proteome</keyword>
<gene>
    <name evidence="2" type="ORF">L873DRAFT_839148</name>
</gene>
<name>A0A3N4JSL3_9PEZI</name>
<evidence type="ECO:0000256" key="1">
    <source>
        <dbReference type="SAM" id="MobiDB-lite"/>
    </source>
</evidence>
<accession>A0A3N4JSL3</accession>
<organism evidence="2 3">
    <name type="scientific">Choiromyces venosus 120613-1</name>
    <dbReference type="NCBI Taxonomy" id="1336337"/>
    <lineage>
        <taxon>Eukaryota</taxon>
        <taxon>Fungi</taxon>
        <taxon>Dikarya</taxon>
        <taxon>Ascomycota</taxon>
        <taxon>Pezizomycotina</taxon>
        <taxon>Pezizomycetes</taxon>
        <taxon>Pezizales</taxon>
        <taxon>Tuberaceae</taxon>
        <taxon>Choiromyces</taxon>
    </lineage>
</organism>
<proteinExistence type="predicted"/>
<feature type="compositionally biased region" description="Basic residues" evidence="1">
    <location>
        <begin position="26"/>
        <end position="44"/>
    </location>
</feature>
<reference evidence="2 3" key="1">
    <citation type="journal article" date="2018" name="Nat. Ecol. Evol.">
        <title>Pezizomycetes genomes reveal the molecular basis of ectomycorrhizal truffle lifestyle.</title>
        <authorList>
            <person name="Murat C."/>
            <person name="Payen T."/>
            <person name="Noel B."/>
            <person name="Kuo A."/>
            <person name="Morin E."/>
            <person name="Chen J."/>
            <person name="Kohler A."/>
            <person name="Krizsan K."/>
            <person name="Balestrini R."/>
            <person name="Da Silva C."/>
            <person name="Montanini B."/>
            <person name="Hainaut M."/>
            <person name="Levati E."/>
            <person name="Barry K.W."/>
            <person name="Belfiori B."/>
            <person name="Cichocki N."/>
            <person name="Clum A."/>
            <person name="Dockter R.B."/>
            <person name="Fauchery L."/>
            <person name="Guy J."/>
            <person name="Iotti M."/>
            <person name="Le Tacon F."/>
            <person name="Lindquist E.A."/>
            <person name="Lipzen A."/>
            <person name="Malagnac F."/>
            <person name="Mello A."/>
            <person name="Molinier V."/>
            <person name="Miyauchi S."/>
            <person name="Poulain J."/>
            <person name="Riccioni C."/>
            <person name="Rubini A."/>
            <person name="Sitrit Y."/>
            <person name="Splivallo R."/>
            <person name="Traeger S."/>
            <person name="Wang M."/>
            <person name="Zifcakova L."/>
            <person name="Wipf D."/>
            <person name="Zambonelli A."/>
            <person name="Paolocci F."/>
            <person name="Nowrousian M."/>
            <person name="Ottonello S."/>
            <person name="Baldrian P."/>
            <person name="Spatafora J.W."/>
            <person name="Henrissat B."/>
            <person name="Nagy L.G."/>
            <person name="Aury J.M."/>
            <person name="Wincker P."/>
            <person name="Grigoriev I.V."/>
            <person name="Bonfante P."/>
            <person name="Martin F.M."/>
        </authorList>
    </citation>
    <scope>NUCLEOTIDE SEQUENCE [LARGE SCALE GENOMIC DNA]</scope>
    <source>
        <strain evidence="2 3">120613-1</strain>
    </source>
</reference>
<evidence type="ECO:0000313" key="2">
    <source>
        <dbReference type="EMBL" id="RPB00238.1"/>
    </source>
</evidence>
<evidence type="ECO:0000313" key="3">
    <source>
        <dbReference type="Proteomes" id="UP000276215"/>
    </source>
</evidence>
<sequence length="110" mass="12077">MQNQIFPLTVVRRGKHQEGTKEKQRGTKSKGQHGTKSKGQHGTKSKGQSGTKSKGQRGTGRQTRGTVVNGRTSGSGTRVYFSFYESFLSSFDSNSSDGIIFSLRTNKFDL</sequence>
<feature type="region of interest" description="Disordered" evidence="1">
    <location>
        <begin position="1"/>
        <end position="76"/>
    </location>
</feature>
<dbReference type="EMBL" id="ML120382">
    <property type="protein sequence ID" value="RPB00238.1"/>
    <property type="molecule type" value="Genomic_DNA"/>
</dbReference>